<sequence>MLDAQMTSFERRIAQEERLAREASSRDVATAHDQLAMLYKAELAVERKRRARAVSQTLAEIW</sequence>
<reference evidence="1 2" key="1">
    <citation type="submission" date="2024-03" db="EMBL/GenBank/DDBJ databases">
        <authorList>
            <person name="Jo J.-H."/>
        </authorList>
    </citation>
    <scope>NUCLEOTIDE SEQUENCE [LARGE SCALE GENOMIC DNA]</scope>
    <source>
        <strain evidence="1 2">PS1R-30</strain>
    </source>
</reference>
<accession>A0ABU8RYJ0</accession>
<protein>
    <submittedName>
        <fullName evidence="1">Uncharacterized protein</fullName>
    </submittedName>
</protein>
<gene>
    <name evidence="1" type="ORF">WG901_15970</name>
</gene>
<proteinExistence type="predicted"/>
<comment type="caution">
    <text evidence="1">The sequence shown here is derived from an EMBL/GenBank/DDBJ whole genome shotgun (WGS) entry which is preliminary data.</text>
</comment>
<evidence type="ECO:0000313" key="1">
    <source>
        <dbReference type="EMBL" id="MEJ5978150.1"/>
    </source>
</evidence>
<name>A0ABU8RYJ0_9SPHN</name>
<dbReference type="RefSeq" id="WP_339588088.1">
    <property type="nucleotide sequence ID" value="NZ_JBBHJZ010000003.1"/>
</dbReference>
<organism evidence="1 2">
    <name type="scientific">Novosphingobium anseongense</name>
    <dbReference type="NCBI Taxonomy" id="3133436"/>
    <lineage>
        <taxon>Bacteria</taxon>
        <taxon>Pseudomonadati</taxon>
        <taxon>Pseudomonadota</taxon>
        <taxon>Alphaproteobacteria</taxon>
        <taxon>Sphingomonadales</taxon>
        <taxon>Sphingomonadaceae</taxon>
        <taxon>Novosphingobium</taxon>
    </lineage>
</organism>
<evidence type="ECO:0000313" key="2">
    <source>
        <dbReference type="Proteomes" id="UP001361239"/>
    </source>
</evidence>
<keyword evidence="2" id="KW-1185">Reference proteome</keyword>
<dbReference type="EMBL" id="JBBHJZ010000003">
    <property type="protein sequence ID" value="MEJ5978150.1"/>
    <property type="molecule type" value="Genomic_DNA"/>
</dbReference>
<dbReference type="Proteomes" id="UP001361239">
    <property type="component" value="Unassembled WGS sequence"/>
</dbReference>